<feature type="compositionally biased region" description="Acidic residues" evidence="1">
    <location>
        <begin position="95"/>
        <end position="104"/>
    </location>
</feature>
<evidence type="ECO:0000313" key="2">
    <source>
        <dbReference type="EMBL" id="GMT12603.1"/>
    </source>
</evidence>
<gene>
    <name evidence="2" type="ORF">PFISCL1PPCAC_3900</name>
</gene>
<feature type="region of interest" description="Disordered" evidence="1">
    <location>
        <begin position="69"/>
        <end position="111"/>
    </location>
</feature>
<dbReference type="EMBL" id="BTSY01000001">
    <property type="protein sequence ID" value="GMT12603.1"/>
    <property type="molecule type" value="Genomic_DNA"/>
</dbReference>
<protein>
    <recommendedName>
        <fullName evidence="4">Zinc finger protein</fullName>
    </recommendedName>
</protein>
<dbReference type="AlphaFoldDB" id="A0AAV5V0P7"/>
<comment type="caution">
    <text evidence="2">The sequence shown here is derived from an EMBL/GenBank/DDBJ whole genome shotgun (WGS) entry which is preliminary data.</text>
</comment>
<feature type="non-terminal residue" evidence="2">
    <location>
        <position position="1"/>
    </location>
</feature>
<feature type="region of interest" description="Disordered" evidence="1">
    <location>
        <begin position="1"/>
        <end position="29"/>
    </location>
</feature>
<dbReference type="Proteomes" id="UP001432322">
    <property type="component" value="Unassembled WGS sequence"/>
</dbReference>
<evidence type="ECO:0000256" key="1">
    <source>
        <dbReference type="SAM" id="MobiDB-lite"/>
    </source>
</evidence>
<evidence type="ECO:0008006" key="4">
    <source>
        <dbReference type="Google" id="ProtNLM"/>
    </source>
</evidence>
<feature type="non-terminal residue" evidence="2">
    <location>
        <position position="170"/>
    </location>
</feature>
<accession>A0AAV5V0P7</accession>
<reference evidence="2" key="1">
    <citation type="submission" date="2023-10" db="EMBL/GenBank/DDBJ databases">
        <title>Genome assembly of Pristionchus species.</title>
        <authorList>
            <person name="Yoshida K."/>
            <person name="Sommer R.J."/>
        </authorList>
    </citation>
    <scope>NUCLEOTIDE SEQUENCE</scope>
    <source>
        <strain evidence="2">RS5133</strain>
    </source>
</reference>
<sequence>GSIKMASPSVLSLCKKTSHSQSTSIPGCDATRSIDAAATHAAAAAKKRQEDTQVVIDLSSNDESTDEFAFLHSKNQSKSTTRNGKKRAANFDCSESVDEEEAEEGEWKKRKKQKMTNIECPICSLNSISVRGAIRHLQKIHETTPKEQDMIYRCSCGFETASRYHEDHGK</sequence>
<proteinExistence type="predicted"/>
<keyword evidence="3" id="KW-1185">Reference proteome</keyword>
<evidence type="ECO:0000313" key="3">
    <source>
        <dbReference type="Proteomes" id="UP001432322"/>
    </source>
</evidence>
<name>A0AAV5V0P7_9BILA</name>
<feature type="compositionally biased region" description="Polar residues" evidence="1">
    <location>
        <begin position="73"/>
        <end position="82"/>
    </location>
</feature>
<organism evidence="2 3">
    <name type="scientific">Pristionchus fissidentatus</name>
    <dbReference type="NCBI Taxonomy" id="1538716"/>
    <lineage>
        <taxon>Eukaryota</taxon>
        <taxon>Metazoa</taxon>
        <taxon>Ecdysozoa</taxon>
        <taxon>Nematoda</taxon>
        <taxon>Chromadorea</taxon>
        <taxon>Rhabditida</taxon>
        <taxon>Rhabditina</taxon>
        <taxon>Diplogasteromorpha</taxon>
        <taxon>Diplogasteroidea</taxon>
        <taxon>Neodiplogasteridae</taxon>
        <taxon>Pristionchus</taxon>
    </lineage>
</organism>